<sequence length="268" mass="28469">MPPSAALAVLPMYDWPEVRAETDRLWRALADRLGEAGFDAPSGLARDVDAETAWADPSLLLGQTCGLPFVSRLKGRVSLVGAPAYRLEGCEPGEYCSALVVRDDDPADGLGDLRGRRVAYNMEGSQSGHAAMLATVAPLAHGGRFFTQALATGSHRASVRAVAEGAADVAAVDAVSWELAKRFEPSASRLRVLLRTRPTPGLPFITALRPADELRRIAEAVAAGIDGLDGGTKEALLLTGFVPFTEADYDVISARLAEAERLGYAELR</sequence>
<dbReference type="Proteomes" id="UP000433101">
    <property type="component" value="Unassembled WGS sequence"/>
</dbReference>
<dbReference type="Pfam" id="PF12974">
    <property type="entry name" value="Phosphonate-bd"/>
    <property type="match status" value="1"/>
</dbReference>
<evidence type="ECO:0000313" key="1">
    <source>
        <dbReference type="EMBL" id="MXN63385.1"/>
    </source>
</evidence>
<protein>
    <submittedName>
        <fullName evidence="1">PhnD/SsuA/transferrin family substrate-binding protein</fullName>
    </submittedName>
</protein>
<comment type="caution">
    <text evidence="1">The sequence shown here is derived from an EMBL/GenBank/DDBJ whole genome shotgun (WGS) entry which is preliminary data.</text>
</comment>
<keyword evidence="2" id="KW-1185">Reference proteome</keyword>
<dbReference type="PANTHER" id="PTHR35841:SF1">
    <property type="entry name" value="PHOSPHONATES-BINDING PERIPLASMIC PROTEIN"/>
    <property type="match status" value="1"/>
</dbReference>
<dbReference type="SUPFAM" id="SSF53850">
    <property type="entry name" value="Periplasmic binding protein-like II"/>
    <property type="match status" value="1"/>
</dbReference>
<dbReference type="PANTHER" id="PTHR35841">
    <property type="entry name" value="PHOSPHONATES-BINDING PERIPLASMIC PROTEIN"/>
    <property type="match status" value="1"/>
</dbReference>
<dbReference type="Gene3D" id="3.40.190.10">
    <property type="entry name" value="Periplasmic binding protein-like II"/>
    <property type="match status" value="1"/>
</dbReference>
<dbReference type="EMBL" id="WUMV01000001">
    <property type="protein sequence ID" value="MXN63385.1"/>
    <property type="molecule type" value="Genomic_DNA"/>
</dbReference>
<name>A0A7X3LQS5_9HYPH</name>
<accession>A0A7X3LQS5</accession>
<reference evidence="1 2" key="1">
    <citation type="submission" date="2019-12" db="EMBL/GenBank/DDBJ databases">
        <authorList>
            <person name="Li M."/>
        </authorList>
    </citation>
    <scope>NUCLEOTIDE SEQUENCE [LARGE SCALE GENOMIC DNA]</scope>
    <source>
        <strain evidence="1 2">GBMRC 2046</strain>
    </source>
</reference>
<dbReference type="AlphaFoldDB" id="A0A7X3LQS5"/>
<dbReference type="RefSeq" id="WP_160773645.1">
    <property type="nucleotide sequence ID" value="NZ_WUMV01000001.1"/>
</dbReference>
<gene>
    <name evidence="1" type="ORF">GR183_00580</name>
</gene>
<organism evidence="1 2">
    <name type="scientific">Stappia sediminis</name>
    <dbReference type="NCBI Taxonomy" id="2692190"/>
    <lineage>
        <taxon>Bacteria</taxon>
        <taxon>Pseudomonadati</taxon>
        <taxon>Pseudomonadota</taxon>
        <taxon>Alphaproteobacteria</taxon>
        <taxon>Hyphomicrobiales</taxon>
        <taxon>Stappiaceae</taxon>
        <taxon>Stappia</taxon>
    </lineage>
</organism>
<evidence type="ECO:0000313" key="2">
    <source>
        <dbReference type="Proteomes" id="UP000433101"/>
    </source>
</evidence>
<proteinExistence type="predicted"/>